<name>A0A7G9YPV3_9EURY</name>
<dbReference type="Pfam" id="PF13676">
    <property type="entry name" value="TIR_2"/>
    <property type="match status" value="1"/>
</dbReference>
<proteinExistence type="predicted"/>
<dbReference type="InterPro" id="IPR000157">
    <property type="entry name" value="TIR_dom"/>
</dbReference>
<sequence length="755" mass="82902">MYDIFFSYPHADKGEVMPICSALRAAGLAVWIDKTDVKDGASITRSIDEGLAQSKVLLAYYSPNYSRSRACQWELTAAFLASQHEGGGGPRGRIRIIKPKEVHVEIHPVELADARYRSVSVPASPDEIREIVESVKAHVAGITSVFGEIRALKPPAWYGRRGVGYSRFVGRIPYLWQIHSALHASEYSVITGAPAASSVDYVHGMGGVGKSLLAEEYARRFGAAFPGGVFWLSAFGNDDSKTGMGAAEREAERAGQIRQIASALGIQVDGRSPEEIEGSLLWELGKRGEPFLWVVDDLPSGMDEGTVQRWLAPHPLGKTLITTRSQEYDSLGSQVRLDVLLPDEAYELLTSRREPVGAEEEVSARRIVEDLGYHALAVDVAGAAIHASSVVLPFADFESELASSASDDDVLEFAGELAGVLPHGHEASIASTFLKSIDHLESEEGLDFLRLASRLAVAPIPATLISSVFCEVDGLDERSGGRRAARAIRGVKRLSLAERVEGDAGAWSVHTLISRTMRFRDPKPERSGELRDAAVEVLTTEFRENANDPRDHAALEPVAAHARELVGRVDDLKTADLASWVARYDHVRGAYELAETLYRRELETRRRILGDGHPGTLISMNNLAETLSDQGDLEGARKIQEEVLEMMRQIFGSEHLLTLTSMNNLAGTLYAQSDRGGARKIMEEVLEKRRRILGSEHPDTSGSAWNLFYTLHYLSDSARARTVLETDLLWLLDRDPASLGASQRKIREQVKKVRG</sequence>
<reference evidence="2" key="1">
    <citation type="submission" date="2020-06" db="EMBL/GenBank/DDBJ databases">
        <title>Unique genomic features of the anaerobic methanotrophic archaea.</title>
        <authorList>
            <person name="Chadwick G.L."/>
            <person name="Skennerton C.T."/>
            <person name="Laso-Perez R."/>
            <person name="Leu A.O."/>
            <person name="Speth D.R."/>
            <person name="Yu H."/>
            <person name="Morgan-Lang C."/>
            <person name="Hatzenpichler R."/>
            <person name="Goudeau D."/>
            <person name="Malmstrom R."/>
            <person name="Brazelton W.J."/>
            <person name="Woyke T."/>
            <person name="Hallam S.J."/>
            <person name="Tyson G.W."/>
            <person name="Wegener G."/>
            <person name="Boetius A."/>
            <person name="Orphan V."/>
        </authorList>
    </citation>
    <scope>NUCLEOTIDE SEQUENCE</scope>
</reference>
<dbReference type="Pfam" id="PF13424">
    <property type="entry name" value="TPR_12"/>
    <property type="match status" value="1"/>
</dbReference>
<dbReference type="GO" id="GO:0043531">
    <property type="term" value="F:ADP binding"/>
    <property type="evidence" value="ECO:0007669"/>
    <property type="project" value="InterPro"/>
</dbReference>
<dbReference type="InterPro" id="IPR035897">
    <property type="entry name" value="Toll_tir_struct_dom_sf"/>
</dbReference>
<protein>
    <recommendedName>
        <fullName evidence="1">TIR domain-containing protein</fullName>
    </recommendedName>
</protein>
<dbReference type="Gene3D" id="3.40.50.10140">
    <property type="entry name" value="Toll/interleukin-1 receptor homology (TIR) domain"/>
    <property type="match status" value="1"/>
</dbReference>
<dbReference type="AlphaFoldDB" id="A0A7G9YPV3"/>
<dbReference type="SUPFAM" id="SSF52200">
    <property type="entry name" value="Toll/Interleukin receptor TIR domain"/>
    <property type="match status" value="1"/>
</dbReference>
<dbReference type="SUPFAM" id="SSF52540">
    <property type="entry name" value="P-loop containing nucleoside triphosphate hydrolases"/>
    <property type="match status" value="1"/>
</dbReference>
<gene>
    <name evidence="2" type="ORF">MMAJBCMK_00020</name>
</gene>
<dbReference type="PROSITE" id="PS50104">
    <property type="entry name" value="TIR"/>
    <property type="match status" value="1"/>
</dbReference>
<accession>A0A7G9YPV3</accession>
<dbReference type="GO" id="GO:0007165">
    <property type="term" value="P:signal transduction"/>
    <property type="evidence" value="ECO:0007669"/>
    <property type="project" value="InterPro"/>
</dbReference>
<dbReference type="Gene3D" id="1.25.40.10">
    <property type="entry name" value="Tetratricopeptide repeat domain"/>
    <property type="match status" value="1"/>
</dbReference>
<evidence type="ECO:0000259" key="1">
    <source>
        <dbReference type="PROSITE" id="PS50104"/>
    </source>
</evidence>
<dbReference type="Gene3D" id="3.40.50.300">
    <property type="entry name" value="P-loop containing nucleotide triphosphate hydrolases"/>
    <property type="match status" value="1"/>
</dbReference>
<evidence type="ECO:0000313" key="2">
    <source>
        <dbReference type="EMBL" id="QNO50037.1"/>
    </source>
</evidence>
<dbReference type="InterPro" id="IPR027417">
    <property type="entry name" value="P-loop_NTPase"/>
</dbReference>
<organism evidence="2">
    <name type="scientific">Candidatus Methanogaster sp. ANME-2c ERB4</name>
    <dbReference type="NCBI Taxonomy" id="2759911"/>
    <lineage>
        <taxon>Archaea</taxon>
        <taxon>Methanobacteriati</taxon>
        <taxon>Methanobacteriota</taxon>
        <taxon>Stenosarchaea group</taxon>
        <taxon>Methanomicrobia</taxon>
        <taxon>Methanosarcinales</taxon>
        <taxon>ANME-2 cluster</taxon>
        <taxon>Candidatus Methanogasteraceae</taxon>
        <taxon>Candidatus Methanogaster</taxon>
    </lineage>
</organism>
<dbReference type="InterPro" id="IPR011990">
    <property type="entry name" value="TPR-like_helical_dom_sf"/>
</dbReference>
<feature type="domain" description="TIR" evidence="1">
    <location>
        <begin position="1"/>
        <end position="139"/>
    </location>
</feature>
<dbReference type="InterPro" id="IPR053137">
    <property type="entry name" value="NLR-like"/>
</dbReference>
<dbReference type="PANTHER" id="PTHR46082">
    <property type="entry name" value="ATP/GTP-BINDING PROTEIN-RELATED"/>
    <property type="match status" value="1"/>
</dbReference>
<dbReference type="PANTHER" id="PTHR46082:SF6">
    <property type="entry name" value="AAA+ ATPASE DOMAIN-CONTAINING PROTEIN-RELATED"/>
    <property type="match status" value="1"/>
</dbReference>
<dbReference type="SUPFAM" id="SSF48452">
    <property type="entry name" value="TPR-like"/>
    <property type="match status" value="1"/>
</dbReference>
<dbReference type="Pfam" id="PF13374">
    <property type="entry name" value="TPR_10"/>
    <property type="match status" value="1"/>
</dbReference>
<dbReference type="EMBL" id="MT631402">
    <property type="protein sequence ID" value="QNO50037.1"/>
    <property type="molecule type" value="Genomic_DNA"/>
</dbReference>